<dbReference type="InterPro" id="IPR001810">
    <property type="entry name" value="F-box_dom"/>
</dbReference>
<feature type="region of interest" description="Disordered" evidence="1">
    <location>
        <begin position="513"/>
        <end position="576"/>
    </location>
</feature>
<evidence type="ECO:0000313" key="3">
    <source>
        <dbReference type="EMBL" id="KAK5092324.1"/>
    </source>
</evidence>
<reference evidence="3 4" key="1">
    <citation type="submission" date="2023-08" db="EMBL/GenBank/DDBJ databases">
        <title>Black Yeasts Isolated from many extreme environments.</title>
        <authorList>
            <person name="Coleine C."/>
            <person name="Stajich J.E."/>
            <person name="Selbmann L."/>
        </authorList>
    </citation>
    <scope>NUCLEOTIDE SEQUENCE [LARGE SCALE GENOMIC DNA]</scope>
    <source>
        <strain evidence="3 4">CCFEE 5885</strain>
    </source>
</reference>
<organism evidence="3 4">
    <name type="scientific">Lithohypha guttulata</name>
    <dbReference type="NCBI Taxonomy" id="1690604"/>
    <lineage>
        <taxon>Eukaryota</taxon>
        <taxon>Fungi</taxon>
        <taxon>Dikarya</taxon>
        <taxon>Ascomycota</taxon>
        <taxon>Pezizomycotina</taxon>
        <taxon>Eurotiomycetes</taxon>
        <taxon>Chaetothyriomycetidae</taxon>
        <taxon>Chaetothyriales</taxon>
        <taxon>Trichomeriaceae</taxon>
        <taxon>Lithohypha</taxon>
    </lineage>
</organism>
<feature type="compositionally biased region" description="Acidic residues" evidence="1">
    <location>
        <begin position="521"/>
        <end position="553"/>
    </location>
</feature>
<sequence length="576" mass="65979">MAPDSYQQQYMNGIQPSQPHLQGLPLELMNLIFQHLEKKELKSLRLASSEFRDVTTILLFKRYTLYPHQTSFERLLAIANQTSLSDSIQELEINTAFRALPRVPPRYLVPPLPGQYNESRKVSKKAKNRKSPDRVAKVTAALRGIFSNTFAGGNTSDELSQMVFLQRIFPRLSSLQKIRITDAFFDIDLPHFYLSQLPDFCNSSTKDYSALLQDYHDDENVQQSYAFGVLAAARDVSSLRNFVMHGLDWEDLFGMPDLFRRPILYRDTLARLEHLELTTEMGKHHWDGDVTLNLQAMLQLSPNLQVLILWFRRAEDADVGGETLYDWSYNEHCKSNFQLDLDEHDGDFEGPIEMPARLTWSSKVRKLELRGLICTSGEMQSVLGHCSRSLKSLDLSDVILVPDPRTGPRACFVKLFKWMQQHLRLEGLRLQGFFTNGGMQAWSFSDESEHQSADEDLKAKVLEFVLHGGACPLDYVEIPDDYFDLGKPRYRREAPAILTKDTKYKGDESLHMEYHDHEEVPSDEEDEEDDEDESSDYDTDDPDNEIDGEDNEWESASSEDSAEETHPTANGPMVDG</sequence>
<keyword evidence="4" id="KW-1185">Reference proteome</keyword>
<protein>
    <recommendedName>
        <fullName evidence="2">F-box domain-containing protein</fullName>
    </recommendedName>
</protein>
<accession>A0ABR0K9C3</accession>
<gene>
    <name evidence="3" type="ORF">LTR24_005350</name>
</gene>
<comment type="caution">
    <text evidence="3">The sequence shown here is derived from an EMBL/GenBank/DDBJ whole genome shotgun (WGS) entry which is preliminary data.</text>
</comment>
<dbReference type="Pfam" id="PF00646">
    <property type="entry name" value="F-box"/>
    <property type="match status" value="1"/>
</dbReference>
<evidence type="ECO:0000313" key="4">
    <source>
        <dbReference type="Proteomes" id="UP001345013"/>
    </source>
</evidence>
<name>A0ABR0K9C3_9EURO</name>
<dbReference type="SMART" id="SM00256">
    <property type="entry name" value="FBOX"/>
    <property type="match status" value="1"/>
</dbReference>
<dbReference type="PROSITE" id="PS50181">
    <property type="entry name" value="FBOX"/>
    <property type="match status" value="1"/>
</dbReference>
<evidence type="ECO:0000259" key="2">
    <source>
        <dbReference type="PROSITE" id="PS50181"/>
    </source>
</evidence>
<feature type="domain" description="F-box" evidence="2">
    <location>
        <begin position="18"/>
        <end position="63"/>
    </location>
</feature>
<proteinExistence type="predicted"/>
<evidence type="ECO:0000256" key="1">
    <source>
        <dbReference type="SAM" id="MobiDB-lite"/>
    </source>
</evidence>
<dbReference type="EMBL" id="JAVRRG010000060">
    <property type="protein sequence ID" value="KAK5092324.1"/>
    <property type="molecule type" value="Genomic_DNA"/>
</dbReference>
<dbReference type="SUPFAM" id="SSF52047">
    <property type="entry name" value="RNI-like"/>
    <property type="match status" value="1"/>
</dbReference>
<dbReference type="Proteomes" id="UP001345013">
    <property type="component" value="Unassembled WGS sequence"/>
</dbReference>